<protein>
    <submittedName>
        <fullName evidence="2">Uncharacterized protein</fullName>
    </submittedName>
</protein>
<feature type="transmembrane region" description="Helical" evidence="1">
    <location>
        <begin position="68"/>
        <end position="85"/>
    </location>
</feature>
<keyword evidence="1" id="KW-1133">Transmembrane helix</keyword>
<evidence type="ECO:0000313" key="3">
    <source>
        <dbReference type="Proteomes" id="UP000239204"/>
    </source>
</evidence>
<accession>A0A2S7AEL9</accession>
<proteinExistence type="predicted"/>
<reference evidence="2 3" key="1">
    <citation type="submission" date="2016-08" db="EMBL/GenBank/DDBJ databases">
        <title>Evolution of the type three secretion system and type three effector repertoires in Xanthomonas.</title>
        <authorList>
            <person name="Merda D."/>
            <person name="Briand M."/>
            <person name="Bosis E."/>
            <person name="Rousseau C."/>
            <person name="Portier P."/>
            <person name="Jacques M.-A."/>
            <person name="Fischer-Le Saux M."/>
        </authorList>
    </citation>
    <scope>NUCLEOTIDE SEQUENCE [LARGE SCALE GENOMIC DNA]</scope>
    <source>
        <strain evidence="2 3">CFBP 7645</strain>
    </source>
</reference>
<gene>
    <name evidence="2" type="ORF">XarjCFBP7645_11255</name>
</gene>
<sequence>MSGYLLSLASTLAVFCATTWQLLHTFHAGERARDRAAWELRGACFIGLAVGMLGIFLRDLAQHTPTPWYVLLVRVSLTVLLIYPWRRRESER</sequence>
<keyword evidence="1" id="KW-0812">Transmembrane</keyword>
<dbReference type="Proteomes" id="UP000239204">
    <property type="component" value="Unassembled WGS sequence"/>
</dbReference>
<dbReference type="EMBL" id="MIGY01000002">
    <property type="protein sequence ID" value="PPU08123.1"/>
    <property type="molecule type" value="Genomic_DNA"/>
</dbReference>
<comment type="caution">
    <text evidence="2">The sequence shown here is derived from an EMBL/GenBank/DDBJ whole genome shotgun (WGS) entry which is preliminary data.</text>
</comment>
<evidence type="ECO:0000313" key="2">
    <source>
        <dbReference type="EMBL" id="PPU08123.1"/>
    </source>
</evidence>
<dbReference type="RefSeq" id="WP_104537552.1">
    <property type="nucleotide sequence ID" value="NZ_MIGY01000002.1"/>
</dbReference>
<dbReference type="AlphaFoldDB" id="A0A2S7AEL9"/>
<organism evidence="2 3">
    <name type="scientific">Xanthomonas arboricola</name>
    <dbReference type="NCBI Taxonomy" id="56448"/>
    <lineage>
        <taxon>Bacteria</taxon>
        <taxon>Pseudomonadati</taxon>
        <taxon>Pseudomonadota</taxon>
        <taxon>Gammaproteobacteria</taxon>
        <taxon>Lysobacterales</taxon>
        <taxon>Lysobacteraceae</taxon>
        <taxon>Xanthomonas</taxon>
    </lineage>
</organism>
<name>A0A2S7AEL9_9XANT</name>
<feature type="transmembrane region" description="Helical" evidence="1">
    <location>
        <begin position="38"/>
        <end position="56"/>
    </location>
</feature>
<feature type="transmembrane region" description="Helical" evidence="1">
    <location>
        <begin position="6"/>
        <end position="26"/>
    </location>
</feature>
<evidence type="ECO:0000256" key="1">
    <source>
        <dbReference type="SAM" id="Phobius"/>
    </source>
</evidence>
<keyword evidence="1" id="KW-0472">Membrane</keyword>